<comment type="caution">
    <text evidence="3">The sequence shown here is derived from an EMBL/GenBank/DDBJ whole genome shotgun (WGS) entry which is preliminary data.</text>
</comment>
<organism evidence="3 4">
    <name type="scientific">Kordia aestuariivivens</name>
    <dbReference type="NCBI Taxonomy" id="2759037"/>
    <lineage>
        <taxon>Bacteria</taxon>
        <taxon>Pseudomonadati</taxon>
        <taxon>Bacteroidota</taxon>
        <taxon>Flavobacteriia</taxon>
        <taxon>Flavobacteriales</taxon>
        <taxon>Flavobacteriaceae</taxon>
        <taxon>Kordia</taxon>
    </lineage>
</organism>
<protein>
    <submittedName>
        <fullName evidence="3">Choice-of-anchor J domain-containing protein</fullName>
    </submittedName>
</protein>
<dbReference type="NCBIfam" id="NF038128">
    <property type="entry name" value="choice_anch_J"/>
    <property type="match status" value="1"/>
</dbReference>
<keyword evidence="4" id="KW-1185">Reference proteome</keyword>
<dbReference type="PROSITE" id="PS51257">
    <property type="entry name" value="PROKAR_LIPOPROTEIN"/>
    <property type="match status" value="1"/>
</dbReference>
<name>A0ABR7Q9D6_9FLAO</name>
<dbReference type="EMBL" id="JACGWS010000006">
    <property type="protein sequence ID" value="MBC8755171.1"/>
    <property type="molecule type" value="Genomic_DNA"/>
</dbReference>
<reference evidence="3 4" key="1">
    <citation type="submission" date="2020-07" db="EMBL/GenBank/DDBJ databases">
        <title>Description of Kordia aestuariivivens sp. nov., isolated from a tidal flat.</title>
        <authorList>
            <person name="Park S."/>
            <person name="Yoon J.-H."/>
        </authorList>
    </citation>
    <scope>NUCLEOTIDE SEQUENCE [LARGE SCALE GENOMIC DNA]</scope>
    <source>
        <strain evidence="3 4">YSTF-M3</strain>
    </source>
</reference>
<feature type="signal peptide" evidence="1">
    <location>
        <begin position="1"/>
        <end position="24"/>
    </location>
</feature>
<keyword evidence="1" id="KW-0732">Signal</keyword>
<feature type="domain" description="DUF5689" evidence="2">
    <location>
        <begin position="44"/>
        <end position="282"/>
    </location>
</feature>
<evidence type="ECO:0000256" key="1">
    <source>
        <dbReference type="SAM" id="SignalP"/>
    </source>
</evidence>
<evidence type="ECO:0000313" key="4">
    <source>
        <dbReference type="Proteomes" id="UP000619238"/>
    </source>
</evidence>
<sequence>MKANKIFSLIAVSAIMGLVITSCVQDDEFAIPTGTTVVDPGLTANATFSNMVARYQQAAASGDDIAVIELDEAEIIIEGYVISSDQAGNFFEELVIQNKTDGSDDAADPRLGFRVDINQAGLFSSYGFGRKVYIKMNGLAIGLENGVYAIGKPNGNDIDQIQPFELEDFVVRGTQVEDITPKVTTVAELTAADENTLIQLEDVQFRLNQLGLSYAGEASDSFDGFRNIEECVAGGSIVLQTSTFADFKSLTIDENKGTIQGIFTRDFGDDTNVLVINTLADINFTETTRCDPDILNCQGPTSTAVTVFEEDFESITNEAQLDALGWTNVNVSGGSERFEDGSFSGDRYMVISAFGTGEDPMEVWLVTPTINLDGTTEEELSFNVSANFETGTILEVYVSTDFTGDPTTAEWSLLDANIPVGGSGFGSFVPSDVNISCLDGDVHIGFKYLGAAGGAETRYHVDDVKVTGM</sequence>
<evidence type="ECO:0000259" key="2">
    <source>
        <dbReference type="Pfam" id="PF18942"/>
    </source>
</evidence>
<dbReference type="Proteomes" id="UP000619238">
    <property type="component" value="Unassembled WGS sequence"/>
</dbReference>
<dbReference type="RefSeq" id="WP_187562225.1">
    <property type="nucleotide sequence ID" value="NZ_JACGWS010000006.1"/>
</dbReference>
<accession>A0ABR7Q9D6</accession>
<feature type="chain" id="PRO_5046461969" evidence="1">
    <location>
        <begin position="25"/>
        <end position="469"/>
    </location>
</feature>
<dbReference type="Gene3D" id="2.60.120.200">
    <property type="match status" value="1"/>
</dbReference>
<dbReference type="InterPro" id="IPR043744">
    <property type="entry name" value="DUF5689"/>
</dbReference>
<proteinExistence type="predicted"/>
<dbReference type="Pfam" id="PF18942">
    <property type="entry name" value="DUF5689"/>
    <property type="match status" value="1"/>
</dbReference>
<gene>
    <name evidence="3" type="ORF">H2O64_10840</name>
</gene>
<evidence type="ECO:0000313" key="3">
    <source>
        <dbReference type="EMBL" id="MBC8755171.1"/>
    </source>
</evidence>